<gene>
    <name evidence="9" type="ORF">ZOSMA_205G00140</name>
</gene>
<keyword evidence="6" id="KW-0539">Nucleus</keyword>
<evidence type="ECO:0000256" key="6">
    <source>
        <dbReference type="ARBA" id="ARBA00023242"/>
    </source>
</evidence>
<accession>A0A0K9PL99</accession>
<comment type="caution">
    <text evidence="9">The sequence shown here is derived from an EMBL/GenBank/DDBJ whole genome shotgun (WGS) entry which is preliminary data.</text>
</comment>
<feature type="region of interest" description="Disordered" evidence="7">
    <location>
        <begin position="1"/>
        <end position="25"/>
    </location>
</feature>
<dbReference type="InterPro" id="IPR037818">
    <property type="entry name" value="TAF8"/>
</dbReference>
<evidence type="ECO:0000313" key="10">
    <source>
        <dbReference type="Proteomes" id="UP000036987"/>
    </source>
</evidence>
<dbReference type="Pfam" id="PF07524">
    <property type="entry name" value="Bromo_TP"/>
    <property type="match status" value="1"/>
</dbReference>
<proteinExistence type="inferred from homology"/>
<comment type="similarity">
    <text evidence="2">Belongs to the TAF8 family.</text>
</comment>
<keyword evidence="10" id="KW-1185">Reference proteome</keyword>
<dbReference type="OMA" id="WEASHGF"/>
<dbReference type="GO" id="GO:0046982">
    <property type="term" value="F:protein heterodimerization activity"/>
    <property type="evidence" value="ECO:0007669"/>
    <property type="project" value="InterPro"/>
</dbReference>
<evidence type="ECO:0000256" key="7">
    <source>
        <dbReference type="SAM" id="MobiDB-lite"/>
    </source>
</evidence>
<feature type="compositionally biased region" description="Polar residues" evidence="7">
    <location>
        <begin position="9"/>
        <end position="18"/>
    </location>
</feature>
<feature type="domain" description="Bromodomain associated" evidence="8">
    <location>
        <begin position="27"/>
        <end position="103"/>
    </location>
</feature>
<dbReference type="GO" id="GO:0005669">
    <property type="term" value="C:transcription factor TFIID complex"/>
    <property type="evidence" value="ECO:0000318"/>
    <property type="project" value="GO_Central"/>
</dbReference>
<dbReference type="STRING" id="29655.A0A0K9PL99"/>
<keyword evidence="5" id="KW-0804">Transcription</keyword>
<comment type="subcellular location">
    <subcellularLocation>
        <location evidence="1">Nucleus</location>
    </subcellularLocation>
</comment>
<evidence type="ECO:0000313" key="9">
    <source>
        <dbReference type="EMBL" id="KMZ69838.1"/>
    </source>
</evidence>
<protein>
    <recommendedName>
        <fullName evidence="3">Transcription initiation factor TFIID subunit 8</fullName>
    </recommendedName>
</protein>
<dbReference type="EMBL" id="LFYR01000744">
    <property type="protein sequence ID" value="KMZ69838.1"/>
    <property type="molecule type" value="Genomic_DNA"/>
</dbReference>
<dbReference type="CDD" id="cd08049">
    <property type="entry name" value="TAF8"/>
    <property type="match status" value="1"/>
</dbReference>
<dbReference type="Gene3D" id="1.10.20.10">
    <property type="entry name" value="Histone, subunit A"/>
    <property type="match status" value="1"/>
</dbReference>
<dbReference type="Proteomes" id="UP000036987">
    <property type="component" value="Unassembled WGS sequence"/>
</dbReference>
<evidence type="ECO:0000256" key="3">
    <source>
        <dbReference type="ARBA" id="ARBA00017307"/>
    </source>
</evidence>
<dbReference type="InterPro" id="IPR009072">
    <property type="entry name" value="Histone-fold"/>
</dbReference>
<dbReference type="InterPro" id="IPR019473">
    <property type="entry name" value="TFIID_su8_C"/>
</dbReference>
<evidence type="ECO:0000256" key="1">
    <source>
        <dbReference type="ARBA" id="ARBA00004123"/>
    </source>
</evidence>
<name>A0A0K9PL99_ZOSMR</name>
<dbReference type="PANTHER" id="PTHR46338:SF1">
    <property type="entry name" value="TRANSCRIPTION INITIATION FACTOR TFIID SUBUNIT 8"/>
    <property type="match status" value="1"/>
</dbReference>
<dbReference type="Pfam" id="PF10406">
    <property type="entry name" value="TAF8_C"/>
    <property type="match status" value="1"/>
</dbReference>
<dbReference type="OrthoDB" id="436852at2759"/>
<reference evidence="10" key="1">
    <citation type="journal article" date="2016" name="Nature">
        <title>The genome of the seagrass Zostera marina reveals angiosperm adaptation to the sea.</title>
        <authorList>
            <person name="Olsen J.L."/>
            <person name="Rouze P."/>
            <person name="Verhelst B."/>
            <person name="Lin Y.-C."/>
            <person name="Bayer T."/>
            <person name="Collen J."/>
            <person name="Dattolo E."/>
            <person name="De Paoli E."/>
            <person name="Dittami S."/>
            <person name="Maumus F."/>
            <person name="Michel G."/>
            <person name="Kersting A."/>
            <person name="Lauritano C."/>
            <person name="Lohaus R."/>
            <person name="Toepel M."/>
            <person name="Tonon T."/>
            <person name="Vanneste K."/>
            <person name="Amirebrahimi M."/>
            <person name="Brakel J."/>
            <person name="Bostroem C."/>
            <person name="Chovatia M."/>
            <person name="Grimwood J."/>
            <person name="Jenkins J.W."/>
            <person name="Jueterbock A."/>
            <person name="Mraz A."/>
            <person name="Stam W.T."/>
            <person name="Tice H."/>
            <person name="Bornberg-Bauer E."/>
            <person name="Green P.J."/>
            <person name="Pearson G.A."/>
            <person name="Procaccini G."/>
            <person name="Duarte C.M."/>
            <person name="Schmutz J."/>
            <person name="Reusch T.B.H."/>
            <person name="Van de Peer Y."/>
        </authorList>
    </citation>
    <scope>NUCLEOTIDE SEQUENCE [LARGE SCALE GENOMIC DNA]</scope>
    <source>
        <strain evidence="10">cv. Finnish</strain>
    </source>
</reference>
<feature type="region of interest" description="Disordered" evidence="7">
    <location>
        <begin position="329"/>
        <end position="351"/>
    </location>
</feature>
<dbReference type="PANTHER" id="PTHR46338">
    <property type="entry name" value="TRANSCRIPTION INITIATION FACTOR TFIID SUBUNIT 8"/>
    <property type="match status" value="1"/>
</dbReference>
<evidence type="ECO:0000256" key="4">
    <source>
        <dbReference type="ARBA" id="ARBA00023015"/>
    </source>
</evidence>
<dbReference type="SMART" id="SM00576">
    <property type="entry name" value="BTP"/>
    <property type="match status" value="1"/>
</dbReference>
<evidence type="ECO:0000256" key="5">
    <source>
        <dbReference type="ARBA" id="ARBA00023163"/>
    </source>
</evidence>
<evidence type="ECO:0000256" key="2">
    <source>
        <dbReference type="ARBA" id="ARBA00008767"/>
    </source>
</evidence>
<dbReference type="GO" id="GO:0006366">
    <property type="term" value="P:transcription by RNA polymerase II"/>
    <property type="evidence" value="ECO:0000318"/>
    <property type="project" value="GO_Central"/>
</dbReference>
<dbReference type="InterPro" id="IPR006565">
    <property type="entry name" value="BTP"/>
</dbReference>
<feature type="compositionally biased region" description="Basic and acidic residues" evidence="7">
    <location>
        <begin position="340"/>
        <end position="351"/>
    </location>
</feature>
<feature type="compositionally biased region" description="Polar residues" evidence="7">
    <location>
        <begin position="329"/>
        <end position="338"/>
    </location>
</feature>
<dbReference type="AlphaFoldDB" id="A0A0K9PL99"/>
<sequence length="371" mass="41328">MRYGEDGESSASDVQNGSEVVRESTPDDIGRSIFRIAVAQLCQSVGFQSIRTSSLDSLSDIAIRYICDLGKASRSYAAISGRTDCNVFDIIQGLADMGFSYGESYKDHSPSRSIVISPIIKYVNTVEEVPFPCPIPHYPISPKISFIPSFQQFGETPPGSHMPNWLPALPDPHTYIHTPAWNERVLNPKADTIEQGRQRRKAEKSLLILQKRLSNASDASIPTQARQGSTWIVNGPLIETQEAIVKPFLISEKEEVSVSQLFSPVDFSVQKRSFVLETLAPIIEVLKNEALEPEDGEKNPSSLNKFPIFHLKSGINDKTLMTPLSLNTKGSAESTSWLSMDDKGQGRDDKKRRARLILQESWENPQELHQL</sequence>
<organism evidence="9 10">
    <name type="scientific">Zostera marina</name>
    <name type="common">Eelgrass</name>
    <dbReference type="NCBI Taxonomy" id="29655"/>
    <lineage>
        <taxon>Eukaryota</taxon>
        <taxon>Viridiplantae</taxon>
        <taxon>Streptophyta</taxon>
        <taxon>Embryophyta</taxon>
        <taxon>Tracheophyta</taxon>
        <taxon>Spermatophyta</taxon>
        <taxon>Magnoliopsida</taxon>
        <taxon>Liliopsida</taxon>
        <taxon>Zosteraceae</taxon>
        <taxon>Zostera</taxon>
    </lineage>
</organism>
<evidence type="ECO:0000259" key="8">
    <source>
        <dbReference type="SMART" id="SM00576"/>
    </source>
</evidence>
<keyword evidence="4" id="KW-0805">Transcription regulation</keyword>